<dbReference type="Proteomes" id="UP001172386">
    <property type="component" value="Unassembled WGS sequence"/>
</dbReference>
<evidence type="ECO:0000313" key="1">
    <source>
        <dbReference type="EMBL" id="KAJ9662867.1"/>
    </source>
</evidence>
<accession>A0ACC3AIC2</accession>
<sequence length="304" mass="35238">MHNLETTFLSLPSEVRSLIYDYVIPPSRLTPFPLGDTEWSMKTNEARVVPSILFTCREIYNEAVPLFYSRAILEVAPAQAGNNWFSIRLGSQPNSHSYSHLLNTFRFCKADHLKLIRRAHIFSNQSYIIDGECYESLLQWLIKHTSTEKIELSARPMTRIRGKVGFDLPSWRSAFVDRHFSAQNFRTIRLWTKAKRLPWEYEHMMRLKCSATDGTLVPMQIYFWSPTDETGNGIMMLDPRWLTRTHDDEEKIAAMNEAAPLIDELMGRVLEGRELKDYRDNSRHVEGDAWVYQMIVVANDGDGG</sequence>
<organism evidence="1 2">
    <name type="scientific">Neophaeococcomyces mojaviensis</name>
    <dbReference type="NCBI Taxonomy" id="3383035"/>
    <lineage>
        <taxon>Eukaryota</taxon>
        <taxon>Fungi</taxon>
        <taxon>Dikarya</taxon>
        <taxon>Ascomycota</taxon>
        <taxon>Pezizomycotina</taxon>
        <taxon>Eurotiomycetes</taxon>
        <taxon>Chaetothyriomycetidae</taxon>
        <taxon>Chaetothyriales</taxon>
        <taxon>Chaetothyriales incertae sedis</taxon>
        <taxon>Neophaeococcomyces</taxon>
    </lineage>
</organism>
<keyword evidence="2" id="KW-1185">Reference proteome</keyword>
<comment type="caution">
    <text evidence="1">The sequence shown here is derived from an EMBL/GenBank/DDBJ whole genome shotgun (WGS) entry which is preliminary data.</text>
</comment>
<gene>
    <name evidence="1" type="ORF">H2198_001095</name>
</gene>
<reference evidence="1" key="1">
    <citation type="submission" date="2022-10" db="EMBL/GenBank/DDBJ databases">
        <title>Culturing micro-colonial fungi from biological soil crusts in the Mojave desert and describing Neophaeococcomyces mojavensis, and introducing the new genera and species Taxawa tesnikishii.</title>
        <authorList>
            <person name="Kurbessoian T."/>
            <person name="Stajich J.E."/>
        </authorList>
    </citation>
    <scope>NUCLEOTIDE SEQUENCE</scope>
    <source>
        <strain evidence="1">JES_112</strain>
    </source>
</reference>
<name>A0ACC3AIC2_9EURO</name>
<protein>
    <submittedName>
        <fullName evidence="1">Uncharacterized protein</fullName>
    </submittedName>
</protein>
<dbReference type="EMBL" id="JAPDRQ010000012">
    <property type="protein sequence ID" value="KAJ9662867.1"/>
    <property type="molecule type" value="Genomic_DNA"/>
</dbReference>
<evidence type="ECO:0000313" key="2">
    <source>
        <dbReference type="Proteomes" id="UP001172386"/>
    </source>
</evidence>
<proteinExistence type="predicted"/>